<keyword evidence="3" id="KW-1185">Reference proteome</keyword>
<name>A0A432ZZ76_9FUNG</name>
<protein>
    <submittedName>
        <fullName evidence="2">Rab-GTPase-TBC domain-containing protein</fullName>
    </submittedName>
</protein>
<accession>A0A432ZZ76</accession>
<dbReference type="SUPFAM" id="SSF47923">
    <property type="entry name" value="Ypt/Rab-GAP domain of gyp1p"/>
    <property type="match status" value="1"/>
</dbReference>
<dbReference type="OrthoDB" id="27140at2759"/>
<dbReference type="InterPro" id="IPR035969">
    <property type="entry name" value="Rab-GAP_TBC_sf"/>
</dbReference>
<gene>
    <name evidence="2" type="ORF">BC936DRAFT_143197</name>
</gene>
<dbReference type="Gene3D" id="1.10.472.80">
    <property type="entry name" value="Ypt/Rab-GAP domain of gyp1p, domain 3"/>
    <property type="match status" value="1"/>
</dbReference>
<evidence type="ECO:0000313" key="2">
    <source>
        <dbReference type="EMBL" id="RUO95801.1"/>
    </source>
</evidence>
<sequence length="159" mass="18842">MTLFRFGIPDLYPFMSNSLRQGEHYICYKVDLNEWATSWLQYLLAKELQPENLMRLWDTYFAIPDPLDFHPFICLAILRTAKENLEELEQSEIRTLLLRLPPMDMEQVGQNLPVPLILIVIEHYDLLRPSLTTSYPQIINQAFNIRHETMEKQISDDLM</sequence>
<reference evidence="2 3" key="1">
    <citation type="journal article" date="2018" name="New Phytol.">
        <title>Phylogenomics of Endogonaceae and evolution of mycorrhizas within Mucoromycota.</title>
        <authorList>
            <person name="Chang Y."/>
            <person name="Desiro A."/>
            <person name="Na H."/>
            <person name="Sandor L."/>
            <person name="Lipzen A."/>
            <person name="Clum A."/>
            <person name="Barry K."/>
            <person name="Grigoriev I.V."/>
            <person name="Martin F.M."/>
            <person name="Stajich J.E."/>
            <person name="Smith M.E."/>
            <person name="Bonito G."/>
            <person name="Spatafora J.W."/>
        </authorList>
    </citation>
    <scope>NUCLEOTIDE SEQUENCE [LARGE SCALE GENOMIC DNA]</scope>
    <source>
        <strain evidence="2 3">GMNB39</strain>
    </source>
</reference>
<proteinExistence type="predicted"/>
<dbReference type="InterPro" id="IPR000195">
    <property type="entry name" value="Rab-GAP-TBC_dom"/>
</dbReference>
<dbReference type="EMBL" id="RBNI01025765">
    <property type="protein sequence ID" value="RUO95801.1"/>
    <property type="molecule type" value="Genomic_DNA"/>
</dbReference>
<dbReference type="PROSITE" id="PS50086">
    <property type="entry name" value="TBC_RABGAP"/>
    <property type="match status" value="1"/>
</dbReference>
<organism evidence="2 3">
    <name type="scientific">Jimgerdemannia flammicorona</name>
    <dbReference type="NCBI Taxonomy" id="994334"/>
    <lineage>
        <taxon>Eukaryota</taxon>
        <taxon>Fungi</taxon>
        <taxon>Fungi incertae sedis</taxon>
        <taxon>Mucoromycota</taxon>
        <taxon>Mucoromycotina</taxon>
        <taxon>Endogonomycetes</taxon>
        <taxon>Endogonales</taxon>
        <taxon>Endogonaceae</taxon>
        <taxon>Jimgerdemannia</taxon>
    </lineage>
</organism>
<dbReference type="AlphaFoldDB" id="A0A432ZZ76"/>
<comment type="caution">
    <text evidence="2">The sequence shown here is derived from an EMBL/GenBank/DDBJ whole genome shotgun (WGS) entry which is preliminary data.</text>
</comment>
<dbReference type="Proteomes" id="UP000268093">
    <property type="component" value="Unassembled WGS sequence"/>
</dbReference>
<dbReference type="Pfam" id="PF00566">
    <property type="entry name" value="RabGAP-TBC"/>
    <property type="match status" value="1"/>
</dbReference>
<evidence type="ECO:0000259" key="1">
    <source>
        <dbReference type="PROSITE" id="PS50086"/>
    </source>
</evidence>
<feature type="domain" description="Rab-GAP TBC" evidence="1">
    <location>
        <begin position="1"/>
        <end position="64"/>
    </location>
</feature>
<evidence type="ECO:0000313" key="3">
    <source>
        <dbReference type="Proteomes" id="UP000268093"/>
    </source>
</evidence>